<evidence type="ECO:0000313" key="11">
    <source>
        <dbReference type="Proteomes" id="UP000777265"/>
    </source>
</evidence>
<evidence type="ECO:0000259" key="9">
    <source>
        <dbReference type="Pfam" id="PF13145"/>
    </source>
</evidence>
<name>A0A971S1D8_9BACT</name>
<keyword evidence="2" id="KW-1003">Cell membrane</keyword>
<dbReference type="Proteomes" id="UP000777265">
    <property type="component" value="Unassembled WGS sequence"/>
</dbReference>
<accession>A0A971S1D8</accession>
<dbReference type="InterPro" id="IPR052029">
    <property type="entry name" value="PpiD_chaperone"/>
</dbReference>
<dbReference type="PANTHER" id="PTHR47529">
    <property type="entry name" value="PEPTIDYL-PROLYL CIS-TRANS ISOMERASE D"/>
    <property type="match status" value="1"/>
</dbReference>
<reference evidence="10" key="2">
    <citation type="submission" date="2020-01" db="EMBL/GenBank/DDBJ databases">
        <authorList>
            <person name="Campanaro S."/>
        </authorList>
    </citation>
    <scope>NUCLEOTIDE SEQUENCE</scope>
    <source>
        <strain evidence="10">AS06rmzACSIP_7</strain>
    </source>
</reference>
<comment type="caution">
    <text evidence="10">The sequence shown here is derived from an EMBL/GenBank/DDBJ whole genome shotgun (WGS) entry which is preliminary data.</text>
</comment>
<dbReference type="GO" id="GO:0005886">
    <property type="term" value="C:plasma membrane"/>
    <property type="evidence" value="ECO:0007669"/>
    <property type="project" value="UniProtKB-SubCell"/>
</dbReference>
<dbReference type="Pfam" id="PF13624">
    <property type="entry name" value="SurA_N_3"/>
    <property type="match status" value="1"/>
</dbReference>
<dbReference type="Pfam" id="PF13145">
    <property type="entry name" value="Rotamase_2"/>
    <property type="match status" value="1"/>
</dbReference>
<dbReference type="InterPro" id="IPR000297">
    <property type="entry name" value="PPIase_PpiC"/>
</dbReference>
<evidence type="ECO:0000256" key="2">
    <source>
        <dbReference type="ARBA" id="ARBA00022475"/>
    </source>
</evidence>
<keyword evidence="5 8" id="KW-0472">Membrane</keyword>
<evidence type="ECO:0000256" key="3">
    <source>
        <dbReference type="ARBA" id="ARBA00022692"/>
    </source>
</evidence>
<evidence type="ECO:0000256" key="1">
    <source>
        <dbReference type="ARBA" id="ARBA00004401"/>
    </source>
</evidence>
<evidence type="ECO:0000256" key="7">
    <source>
        <dbReference type="ARBA" id="ARBA00038408"/>
    </source>
</evidence>
<dbReference type="AlphaFoldDB" id="A0A971S1D8"/>
<dbReference type="SUPFAM" id="SSF109998">
    <property type="entry name" value="Triger factor/SurA peptide-binding domain-like"/>
    <property type="match status" value="1"/>
</dbReference>
<dbReference type="Gene3D" id="1.10.4030.10">
    <property type="entry name" value="Porin chaperone SurA, peptide-binding domain"/>
    <property type="match status" value="1"/>
</dbReference>
<evidence type="ECO:0000313" key="10">
    <source>
        <dbReference type="EMBL" id="NLW35132.1"/>
    </source>
</evidence>
<dbReference type="PANTHER" id="PTHR47529:SF1">
    <property type="entry name" value="PERIPLASMIC CHAPERONE PPID"/>
    <property type="match status" value="1"/>
</dbReference>
<evidence type="ECO:0000256" key="5">
    <source>
        <dbReference type="ARBA" id="ARBA00023136"/>
    </source>
</evidence>
<evidence type="ECO:0000256" key="6">
    <source>
        <dbReference type="ARBA" id="ARBA00023186"/>
    </source>
</evidence>
<evidence type="ECO:0000256" key="8">
    <source>
        <dbReference type="SAM" id="Phobius"/>
    </source>
</evidence>
<evidence type="ECO:0000256" key="4">
    <source>
        <dbReference type="ARBA" id="ARBA00022989"/>
    </source>
</evidence>
<protein>
    <recommendedName>
        <fullName evidence="9">PpiC domain-containing protein</fullName>
    </recommendedName>
</protein>
<gene>
    <name evidence="10" type="ORF">GXY80_06565</name>
</gene>
<proteinExistence type="inferred from homology"/>
<sequence length="462" mass="53431">MLKFMRKYATGYMVKAIFGLIIIVFIFWGVGSFREGDKAVARIGSHEISVMEYQEEYNRLLNTARMLYRDQLDENLLRELKLKEKAMDALIDRYILLKKAKEVGMIISDKEFTEYLHGIDMFKRDGQFNKRMYEEVLKRNRMDPKRFEQTEKAALLTARMIGVIRDTGALVSDRDVWAFYARERGKVSLGYAVYDPALYRGNASVDEQEVLNAYEKEKGAHKSENFYRLKYITIDAKSPVKDDVAYVELLKLKDLDAYGKEKHLPVVDLGPAAESEVLKKFKGLKVEEWLKGLRKGEISLPVRSDSKSFIFQLVDAVEGKPVDKTLVVKEIRERMIAEKARGAARKACEEAIEKKSTDSKNDTGFIPRNSAGIPKLGPIPKEDTGILALSRDNRVYGKPVGMGGKFYLFYYKDESLPAKEQWEKEREAYKRYVLAREKDNFLKSFMETLRSKEKIKIDWKEI</sequence>
<feature type="transmembrane region" description="Helical" evidence="8">
    <location>
        <begin position="12"/>
        <end position="30"/>
    </location>
</feature>
<reference evidence="10" key="1">
    <citation type="journal article" date="2020" name="Biotechnol. Biofuels">
        <title>New insights from the biogas microbiome by comprehensive genome-resolved metagenomics of nearly 1600 species originating from multiple anaerobic digesters.</title>
        <authorList>
            <person name="Campanaro S."/>
            <person name="Treu L."/>
            <person name="Rodriguez-R L.M."/>
            <person name="Kovalovszki A."/>
            <person name="Ziels R.M."/>
            <person name="Maus I."/>
            <person name="Zhu X."/>
            <person name="Kougias P.G."/>
            <person name="Basile A."/>
            <person name="Luo G."/>
            <person name="Schluter A."/>
            <person name="Konstantinidis K.T."/>
            <person name="Angelidaki I."/>
        </authorList>
    </citation>
    <scope>NUCLEOTIDE SEQUENCE</scope>
    <source>
        <strain evidence="10">AS06rmzACSIP_7</strain>
    </source>
</reference>
<keyword evidence="6" id="KW-0143">Chaperone</keyword>
<comment type="similarity">
    <text evidence="7">Belongs to the PpiD chaperone family.</text>
</comment>
<comment type="subcellular location">
    <subcellularLocation>
        <location evidence="1">Cell membrane</location>
        <topology evidence="1">Single-pass type II membrane protein</topology>
    </subcellularLocation>
</comment>
<keyword evidence="3 8" id="KW-0812">Transmembrane</keyword>
<dbReference type="InterPro" id="IPR027304">
    <property type="entry name" value="Trigger_fact/SurA_dom_sf"/>
</dbReference>
<dbReference type="EMBL" id="JAAYEE010000107">
    <property type="protein sequence ID" value="NLW35132.1"/>
    <property type="molecule type" value="Genomic_DNA"/>
</dbReference>
<feature type="domain" description="PpiC" evidence="9">
    <location>
        <begin position="205"/>
        <end position="322"/>
    </location>
</feature>
<organism evidence="10 11">
    <name type="scientific">Syntrophorhabdus aromaticivorans</name>
    <dbReference type="NCBI Taxonomy" id="328301"/>
    <lineage>
        <taxon>Bacteria</taxon>
        <taxon>Pseudomonadati</taxon>
        <taxon>Thermodesulfobacteriota</taxon>
        <taxon>Syntrophorhabdia</taxon>
        <taxon>Syntrophorhabdales</taxon>
        <taxon>Syntrophorhabdaceae</taxon>
        <taxon>Syntrophorhabdus</taxon>
    </lineage>
</organism>
<dbReference type="GO" id="GO:0003755">
    <property type="term" value="F:peptidyl-prolyl cis-trans isomerase activity"/>
    <property type="evidence" value="ECO:0007669"/>
    <property type="project" value="InterPro"/>
</dbReference>
<keyword evidence="4 8" id="KW-1133">Transmembrane helix</keyword>